<comment type="subunit">
    <text evidence="4">Heterodimer composed of Spt4 and Spt5. Interacts with RNA polymerase (RNAP).</text>
</comment>
<dbReference type="Gene3D" id="2.30.30.30">
    <property type="match status" value="1"/>
</dbReference>
<dbReference type="InterPro" id="IPR005100">
    <property type="entry name" value="NGN-domain"/>
</dbReference>
<dbReference type="PATRIC" id="fig|1229909.8.peg.388"/>
<dbReference type="SMART" id="SM00739">
    <property type="entry name" value="KOW"/>
    <property type="match status" value="1"/>
</dbReference>
<keyword evidence="2 4" id="KW-0805">Transcription regulation</keyword>
<organism evidence="8 9">
    <name type="scientific">Candidatus Nitrosopumilus sediminis</name>
    <dbReference type="NCBI Taxonomy" id="1229909"/>
    <lineage>
        <taxon>Archaea</taxon>
        <taxon>Nitrososphaerota</taxon>
        <taxon>Nitrososphaeria</taxon>
        <taxon>Nitrosopumilales</taxon>
        <taxon>Nitrosopumilaceae</taxon>
        <taxon>Nitrosopumilus</taxon>
    </lineage>
</organism>
<dbReference type="STRING" id="1229909.NSED_01860"/>
<evidence type="ECO:0000313" key="8">
    <source>
        <dbReference type="EMBL" id="AFS82184.1"/>
    </source>
</evidence>
<dbReference type="SUPFAM" id="SSF50104">
    <property type="entry name" value="Translation proteins SH3-like domain"/>
    <property type="match status" value="1"/>
</dbReference>
<comment type="similarity">
    <text evidence="4">Belongs to the archaeal Spt5 family.</text>
</comment>
<dbReference type="GO" id="GO:0006355">
    <property type="term" value="P:regulation of DNA-templated transcription"/>
    <property type="evidence" value="ECO:0007669"/>
    <property type="project" value="UniProtKB-UniRule"/>
</dbReference>
<dbReference type="EMBL" id="CP003843">
    <property type="protein sequence ID" value="AFS82184.1"/>
    <property type="molecule type" value="Genomic_DNA"/>
</dbReference>
<dbReference type="InterPro" id="IPR011590">
    <property type="entry name" value="Spt5_arc"/>
</dbReference>
<comment type="similarity">
    <text evidence="1">Belongs to the SPT5 family.</text>
</comment>
<dbReference type="KEGG" id="nir:NSED_01860"/>
<feature type="domain" description="NusG-like N-terminal" evidence="6">
    <location>
        <begin position="10"/>
        <end position="94"/>
    </location>
</feature>
<dbReference type="HAMAP" id="MF_00950">
    <property type="entry name" value="Spt5_arch"/>
    <property type="match status" value="1"/>
</dbReference>
<dbReference type="HOGENOM" id="CLU_113589_0_0_2"/>
<evidence type="ECO:0000256" key="3">
    <source>
        <dbReference type="ARBA" id="ARBA00023163"/>
    </source>
</evidence>
<dbReference type="InterPro" id="IPR014722">
    <property type="entry name" value="Rib_uL2_dom2"/>
</dbReference>
<dbReference type="Gene3D" id="3.30.70.940">
    <property type="entry name" value="NusG, N-terminal domain"/>
    <property type="match status" value="1"/>
</dbReference>
<dbReference type="Proteomes" id="UP000006100">
    <property type="component" value="Chromosome"/>
</dbReference>
<dbReference type="AlphaFoldDB" id="K0B9M1"/>
<dbReference type="InterPro" id="IPR008991">
    <property type="entry name" value="Translation_prot_SH3-like_sf"/>
</dbReference>
<dbReference type="InterPro" id="IPR036735">
    <property type="entry name" value="NGN_dom_sf"/>
</dbReference>
<protein>
    <recommendedName>
        <fullName evidence="4 5">Transcription elongation factor Spt5</fullName>
    </recommendedName>
</protein>
<dbReference type="InterPro" id="IPR005824">
    <property type="entry name" value="KOW"/>
</dbReference>
<dbReference type="InterPro" id="IPR006645">
    <property type="entry name" value="NGN-like_dom"/>
</dbReference>
<comment type="function">
    <text evidence="4">Stimulates transcription elongation.</text>
</comment>
<sequence>MVGNMSEEIKSHLFAIRTTGGQEKVVMRLLEAKANANQINIQSVFWVSDLKGYVVIEAVNPSDAYLAVEGVRHIRGQLRGELEFKDIEGYLIKKSTVSQLTVDDVVEITGGPFKGMKATITRIDVDKEEATVVLLDASYQLPVTVDANYLKLSSEA</sequence>
<dbReference type="GO" id="GO:0003746">
    <property type="term" value="F:translation elongation factor activity"/>
    <property type="evidence" value="ECO:0007669"/>
    <property type="project" value="InterPro"/>
</dbReference>
<evidence type="ECO:0000259" key="6">
    <source>
        <dbReference type="SMART" id="SM00738"/>
    </source>
</evidence>
<gene>
    <name evidence="4" type="primary">spt5</name>
    <name evidence="8" type="ORF">NSED_01860</name>
</gene>
<dbReference type="CDD" id="cd09887">
    <property type="entry name" value="NGN_Arch"/>
    <property type="match status" value="1"/>
</dbReference>
<evidence type="ECO:0000256" key="1">
    <source>
        <dbReference type="ARBA" id="ARBA00006956"/>
    </source>
</evidence>
<dbReference type="eggNOG" id="arCOG01920">
    <property type="taxonomic scope" value="Archaea"/>
</dbReference>
<evidence type="ECO:0000256" key="4">
    <source>
        <dbReference type="HAMAP-Rule" id="MF_00950"/>
    </source>
</evidence>
<evidence type="ECO:0000259" key="7">
    <source>
        <dbReference type="SMART" id="SM00739"/>
    </source>
</evidence>
<dbReference type="Pfam" id="PF00467">
    <property type="entry name" value="KOW"/>
    <property type="match status" value="1"/>
</dbReference>
<dbReference type="GO" id="GO:0006354">
    <property type="term" value="P:DNA-templated transcription elongation"/>
    <property type="evidence" value="ECO:0007669"/>
    <property type="project" value="InterPro"/>
</dbReference>
<evidence type="ECO:0000313" key="9">
    <source>
        <dbReference type="Proteomes" id="UP000006100"/>
    </source>
</evidence>
<proteinExistence type="inferred from homology"/>
<dbReference type="NCBIfam" id="TIGR00405">
    <property type="entry name" value="KOW_elon_Spt5"/>
    <property type="match status" value="1"/>
</dbReference>
<dbReference type="Pfam" id="PF03439">
    <property type="entry name" value="Spt5-NGN"/>
    <property type="match status" value="1"/>
</dbReference>
<evidence type="ECO:0000256" key="5">
    <source>
        <dbReference type="NCBIfam" id="TIGR00405"/>
    </source>
</evidence>
<evidence type="ECO:0000256" key="2">
    <source>
        <dbReference type="ARBA" id="ARBA00023015"/>
    </source>
</evidence>
<keyword evidence="9" id="KW-1185">Reference proteome</keyword>
<name>K0B9M1_9ARCH</name>
<reference evidence="8 9" key="1">
    <citation type="journal article" date="2012" name="J. Bacteriol.">
        <title>Draft Genome Sequence of an Ammonia-Oxidizing Archaeon, "Candidatus Nitrosopumilus sediminis" AR2, from Svalbard in the Arctic Circle.</title>
        <authorList>
            <person name="Park S.J."/>
            <person name="Kim J.G."/>
            <person name="Jung M.Y."/>
            <person name="Kim S.J."/>
            <person name="Cha I.T."/>
            <person name="Ghai R."/>
            <person name="Martin-Cuadrado A.B."/>
            <person name="Rodriguez-Valera F."/>
            <person name="Rhee S.K."/>
        </authorList>
    </citation>
    <scope>NUCLEOTIDE SEQUENCE [LARGE SCALE GENOMIC DNA]</scope>
    <source>
        <strain evidence="8 9">AR2</strain>
    </source>
</reference>
<feature type="domain" description="KOW" evidence="7">
    <location>
        <begin position="99"/>
        <end position="126"/>
    </location>
</feature>
<accession>K0B9M1</accession>
<dbReference type="SMART" id="SM00738">
    <property type="entry name" value="NGN"/>
    <property type="match status" value="1"/>
</dbReference>
<keyword evidence="3 4" id="KW-0804">Transcription</keyword>
<dbReference type="CDD" id="cd06091">
    <property type="entry name" value="KOW_NusG"/>
    <property type="match status" value="1"/>
</dbReference>